<comment type="caution">
    <text evidence="1">The sequence shown here is derived from an EMBL/GenBank/DDBJ whole genome shotgun (WGS) entry which is preliminary data.</text>
</comment>
<dbReference type="OrthoDB" id="1494871at2"/>
<dbReference type="Proteomes" id="UP000192796">
    <property type="component" value="Unassembled WGS sequence"/>
</dbReference>
<reference evidence="1 2" key="1">
    <citation type="submission" date="2016-03" db="EMBL/GenBank/DDBJ databases">
        <title>Niastella vici sp. nov., isolated from farmland soil.</title>
        <authorList>
            <person name="Chen L."/>
            <person name="Wang D."/>
            <person name="Yang S."/>
            <person name="Wang G."/>
        </authorList>
    </citation>
    <scope>NUCLEOTIDE SEQUENCE [LARGE SCALE GENOMIC DNA]</scope>
    <source>
        <strain evidence="1 2">DJ57</strain>
    </source>
</reference>
<gene>
    <name evidence="1" type="ORF">A3860_28320</name>
</gene>
<proteinExistence type="predicted"/>
<accession>A0A1V9FW58</accession>
<name>A0A1V9FW58_9BACT</name>
<protein>
    <submittedName>
        <fullName evidence="1">Uncharacterized protein</fullName>
    </submittedName>
</protein>
<sequence>MRQLFFALLITMAVKTTHAQIFYVIGPVFMSGSIGAAIMPEHGFLPGKAFKFYPTINKYDFTGLKMRVELYDVRDSLKLTAIPCSQTEINNKSEFTGQTGTAKVGEYFQNLFSQSGIVLDSAASDTLKVYLEALDARLIGFGSITAHGLCQMQMRYKNISKTYCNDITDKDPHSPIGKNAFVTRKTATRVIASAGIREVIEQFFVDLKAERSAAGN</sequence>
<dbReference type="RefSeq" id="WP_081149102.1">
    <property type="nucleotide sequence ID" value="NZ_LVYD01000050.1"/>
</dbReference>
<dbReference type="AlphaFoldDB" id="A0A1V9FW58"/>
<evidence type="ECO:0000313" key="2">
    <source>
        <dbReference type="Proteomes" id="UP000192796"/>
    </source>
</evidence>
<organism evidence="1 2">
    <name type="scientific">Niastella vici</name>
    <dbReference type="NCBI Taxonomy" id="1703345"/>
    <lineage>
        <taxon>Bacteria</taxon>
        <taxon>Pseudomonadati</taxon>
        <taxon>Bacteroidota</taxon>
        <taxon>Chitinophagia</taxon>
        <taxon>Chitinophagales</taxon>
        <taxon>Chitinophagaceae</taxon>
        <taxon>Niastella</taxon>
    </lineage>
</organism>
<dbReference type="EMBL" id="LVYD01000050">
    <property type="protein sequence ID" value="OQP62599.1"/>
    <property type="molecule type" value="Genomic_DNA"/>
</dbReference>
<evidence type="ECO:0000313" key="1">
    <source>
        <dbReference type="EMBL" id="OQP62599.1"/>
    </source>
</evidence>
<keyword evidence="2" id="KW-1185">Reference proteome</keyword>